<feature type="compositionally biased region" description="Polar residues" evidence="1">
    <location>
        <begin position="142"/>
        <end position="158"/>
    </location>
</feature>
<feature type="compositionally biased region" description="Basic and acidic residues" evidence="1">
    <location>
        <begin position="202"/>
        <end position="211"/>
    </location>
</feature>
<protein>
    <submittedName>
        <fullName evidence="2">Uncharacterized protein</fullName>
    </submittedName>
</protein>
<feature type="region of interest" description="Disordered" evidence="1">
    <location>
        <begin position="116"/>
        <end position="168"/>
    </location>
</feature>
<evidence type="ECO:0000256" key="1">
    <source>
        <dbReference type="SAM" id="MobiDB-lite"/>
    </source>
</evidence>
<evidence type="ECO:0000313" key="2">
    <source>
        <dbReference type="EMBL" id="CBY35325.1"/>
    </source>
</evidence>
<sequence>MEAIPEETLTPPQEILTPPSISDEENLEYVRIRTVWRKKIVEVEEKFLVLRDNLESDGLLYSREESNERFEHLTTQDKKMSLDQFLYECKSVPKDFSPALPTLASHLTAKLFAKRRAPASKSSFQPGAKKKPKVVDDDSEKSQNQIESVQNSVQNLRLQNEAREDDESLTELIARREQQVELEKVKSEPVDEENDQTVDHSQANEHMEHSTTRQTRKSKRKVSSFIASFLAMVNVNLRQVTIQEYIDGNFPAIEDEDAQSCFSSNLQKPESSHNIQSYCDDVKQERDEETDSAVIPAMPTFSNQNSNGTDYNFFGSSSSLQQSSPSSRSMSSSCDGMVDLSIGSLVWARFVGDEENEPGLTFYYPALIKHILDNRR</sequence>
<accession>E4YIL4</accession>
<reference evidence="2" key="1">
    <citation type="journal article" date="2010" name="Science">
        <title>Plasticity of animal genome architecture unmasked by rapid evolution of a pelagic tunicate.</title>
        <authorList>
            <person name="Denoeud F."/>
            <person name="Henriet S."/>
            <person name="Mungpakdee S."/>
            <person name="Aury J.M."/>
            <person name="Da Silva C."/>
            <person name="Brinkmann H."/>
            <person name="Mikhaleva J."/>
            <person name="Olsen L.C."/>
            <person name="Jubin C."/>
            <person name="Canestro C."/>
            <person name="Bouquet J.M."/>
            <person name="Danks G."/>
            <person name="Poulain J."/>
            <person name="Campsteijn C."/>
            <person name="Adamski M."/>
            <person name="Cross I."/>
            <person name="Yadetie F."/>
            <person name="Muffato M."/>
            <person name="Louis A."/>
            <person name="Butcher S."/>
            <person name="Tsagkogeorga G."/>
            <person name="Konrad A."/>
            <person name="Singh S."/>
            <person name="Jensen M.F."/>
            <person name="Cong E.H."/>
            <person name="Eikeseth-Otteraa H."/>
            <person name="Noel B."/>
            <person name="Anthouard V."/>
            <person name="Porcel B.M."/>
            <person name="Kachouri-Lafond R."/>
            <person name="Nishino A."/>
            <person name="Ugolini M."/>
            <person name="Chourrout P."/>
            <person name="Nishida H."/>
            <person name="Aasland R."/>
            <person name="Huzurbazar S."/>
            <person name="Westhof E."/>
            <person name="Delsuc F."/>
            <person name="Lehrach H."/>
            <person name="Reinhardt R."/>
            <person name="Weissenbach J."/>
            <person name="Roy S.W."/>
            <person name="Artiguenave F."/>
            <person name="Postlethwait J.H."/>
            <person name="Manak J.R."/>
            <person name="Thompson E.M."/>
            <person name="Jaillon O."/>
            <person name="Du Pasquier L."/>
            <person name="Boudinot P."/>
            <person name="Liberles D.A."/>
            <person name="Volff J.N."/>
            <person name="Philippe H."/>
            <person name="Lenhard B."/>
            <person name="Roest Crollius H."/>
            <person name="Wincker P."/>
            <person name="Chourrout D."/>
        </authorList>
    </citation>
    <scope>NUCLEOTIDE SEQUENCE [LARGE SCALE GENOMIC DNA]</scope>
</reference>
<feature type="region of interest" description="Disordered" evidence="1">
    <location>
        <begin position="1"/>
        <end position="20"/>
    </location>
</feature>
<dbReference type="AlphaFoldDB" id="E4YIL4"/>
<proteinExistence type="predicted"/>
<feature type="compositionally biased region" description="Basic and acidic residues" evidence="1">
    <location>
        <begin position="180"/>
        <end position="189"/>
    </location>
</feature>
<dbReference type="EMBL" id="FN654615">
    <property type="protein sequence ID" value="CBY35325.1"/>
    <property type="molecule type" value="Genomic_DNA"/>
</dbReference>
<dbReference type="Proteomes" id="UP000011014">
    <property type="component" value="Unassembled WGS sequence"/>
</dbReference>
<organism evidence="2">
    <name type="scientific">Oikopleura dioica</name>
    <name type="common">Tunicate</name>
    <dbReference type="NCBI Taxonomy" id="34765"/>
    <lineage>
        <taxon>Eukaryota</taxon>
        <taxon>Metazoa</taxon>
        <taxon>Chordata</taxon>
        <taxon>Tunicata</taxon>
        <taxon>Appendicularia</taxon>
        <taxon>Copelata</taxon>
        <taxon>Oikopleuridae</taxon>
        <taxon>Oikopleura</taxon>
    </lineage>
</organism>
<gene>
    <name evidence="2" type="ORF">GSOID_T00027134001</name>
</gene>
<feature type="region of interest" description="Disordered" evidence="1">
    <location>
        <begin position="180"/>
        <end position="219"/>
    </location>
</feature>
<name>E4YIL4_OIKDI</name>